<dbReference type="PROSITE" id="PS51184">
    <property type="entry name" value="JMJC"/>
    <property type="match status" value="1"/>
</dbReference>
<feature type="compositionally biased region" description="Basic and acidic residues" evidence="1">
    <location>
        <begin position="402"/>
        <end position="411"/>
    </location>
</feature>
<gene>
    <name evidence="3" type="primary">JHD1</name>
    <name evidence="3" type="ORF">LSUE1_G008553</name>
</gene>
<proteinExistence type="predicted"/>
<reference evidence="3 4" key="1">
    <citation type="submission" date="2018-05" db="EMBL/GenBank/DDBJ databases">
        <title>Genome sequencing and assembly of the regulated plant pathogen Lachnellula willkommii and related sister species for the development of diagnostic species identification markers.</title>
        <authorList>
            <person name="Giroux E."/>
            <person name="Bilodeau G."/>
        </authorList>
    </citation>
    <scope>NUCLEOTIDE SEQUENCE [LARGE SCALE GENOMIC DNA]</scope>
    <source>
        <strain evidence="3 4">CBS 268.59</strain>
    </source>
</reference>
<dbReference type="AlphaFoldDB" id="A0A8T9BXS3"/>
<feature type="region of interest" description="Disordered" evidence="1">
    <location>
        <begin position="394"/>
        <end position="417"/>
    </location>
</feature>
<evidence type="ECO:0000313" key="4">
    <source>
        <dbReference type="Proteomes" id="UP000469558"/>
    </source>
</evidence>
<evidence type="ECO:0000256" key="1">
    <source>
        <dbReference type="SAM" id="MobiDB-lite"/>
    </source>
</evidence>
<sequence>MPASKLVTVGGSANSVEALFNSLQGFDRKLINAMREMPLSPLKNMSWKAQEVWEKTTTTYPRLFPAKDCWLQEPPRQSDLILETLEIIERQVPNQEDTFDVHFHGELSTIDPRIAVAQLSDPNPTGAIDLVGLRAAHMEEDMVTTPRELSKIMQAHDRRNFQLLLTPKYCHTDLHIDSGEGLGVPLGACEKIWICYPPTVKNFDLYTKSRKPNTRLENLGRNLEGGVIFRMTPNDAVYLPVGCIHTVFTITGGFLHTMDFVTPESSRGFVKLLGTYLDVRGFNSPFTVQCFEQFLASIDLALSHNRIQLAVSSWLEALDPIRQYAENDKIWRKDMTVIWEEFLETAAAKKIICPCGRGVRGNFSSHFQAEHLWKKVRTPLKAVSSAPKRGIIKKLRERKKRNRDEDGEWKSAKRVRR</sequence>
<dbReference type="Gene3D" id="2.60.120.650">
    <property type="entry name" value="Cupin"/>
    <property type="match status" value="1"/>
</dbReference>
<organism evidence="3 4">
    <name type="scientific">Lachnellula suecica</name>
    <dbReference type="NCBI Taxonomy" id="602035"/>
    <lineage>
        <taxon>Eukaryota</taxon>
        <taxon>Fungi</taxon>
        <taxon>Dikarya</taxon>
        <taxon>Ascomycota</taxon>
        <taxon>Pezizomycotina</taxon>
        <taxon>Leotiomycetes</taxon>
        <taxon>Helotiales</taxon>
        <taxon>Lachnaceae</taxon>
        <taxon>Lachnellula</taxon>
    </lineage>
</organism>
<dbReference type="OrthoDB" id="5331193at2759"/>
<evidence type="ECO:0000259" key="2">
    <source>
        <dbReference type="PROSITE" id="PS51184"/>
    </source>
</evidence>
<dbReference type="Proteomes" id="UP000469558">
    <property type="component" value="Unassembled WGS sequence"/>
</dbReference>
<dbReference type="InterPro" id="IPR003347">
    <property type="entry name" value="JmjC_dom"/>
</dbReference>
<dbReference type="SUPFAM" id="SSF51197">
    <property type="entry name" value="Clavaminate synthase-like"/>
    <property type="match status" value="1"/>
</dbReference>
<protein>
    <submittedName>
        <fullName evidence="3">JmjC domain-containing histone demethylation protein</fullName>
    </submittedName>
</protein>
<comment type="caution">
    <text evidence="3">The sequence shown here is derived from an EMBL/GenBank/DDBJ whole genome shotgun (WGS) entry which is preliminary data.</text>
</comment>
<dbReference type="SMART" id="SM00558">
    <property type="entry name" value="JmjC"/>
    <property type="match status" value="1"/>
</dbReference>
<dbReference type="EMBL" id="QGMK01002342">
    <property type="protein sequence ID" value="TVY59536.1"/>
    <property type="molecule type" value="Genomic_DNA"/>
</dbReference>
<name>A0A8T9BXS3_9HELO</name>
<accession>A0A8T9BXS3</accession>
<feature type="domain" description="JmjC" evidence="2">
    <location>
        <begin position="134"/>
        <end position="277"/>
    </location>
</feature>
<evidence type="ECO:0000313" key="3">
    <source>
        <dbReference type="EMBL" id="TVY59536.1"/>
    </source>
</evidence>
<keyword evidence="4" id="KW-1185">Reference proteome</keyword>